<dbReference type="SUPFAM" id="SSF51905">
    <property type="entry name" value="FAD/NAD(P)-binding domain"/>
    <property type="match status" value="1"/>
</dbReference>
<dbReference type="Pfam" id="PF01494">
    <property type="entry name" value="FAD_binding_3"/>
    <property type="match status" value="1"/>
</dbReference>
<evidence type="ECO:0000313" key="1">
    <source>
        <dbReference type="EMBL" id="QEE20734.1"/>
    </source>
</evidence>
<dbReference type="PANTHER" id="PTHR46865:SF2">
    <property type="entry name" value="MONOOXYGENASE"/>
    <property type="match status" value="1"/>
</dbReference>
<dbReference type="Gene3D" id="3.50.50.60">
    <property type="entry name" value="FAD/NAD(P)-binding domain"/>
    <property type="match status" value="1"/>
</dbReference>
<dbReference type="AlphaFoldDB" id="A0A5B9DQT9"/>
<dbReference type="GO" id="GO:0071949">
    <property type="term" value="F:FAD binding"/>
    <property type="evidence" value="ECO:0007669"/>
    <property type="project" value="InterPro"/>
</dbReference>
<dbReference type="OrthoDB" id="4230779at2"/>
<keyword evidence="1" id="KW-0503">Monooxygenase</keyword>
<dbReference type="InterPro" id="IPR036188">
    <property type="entry name" value="FAD/NAD-bd_sf"/>
</dbReference>
<evidence type="ECO:0000313" key="2">
    <source>
        <dbReference type="Proteomes" id="UP000321062"/>
    </source>
</evidence>
<name>A0A5B9DQT9_9HYPH</name>
<dbReference type="RefSeq" id="WP_147656097.1">
    <property type="nucleotide sequence ID" value="NZ_BMFM01000001.1"/>
</dbReference>
<dbReference type="GO" id="GO:0004497">
    <property type="term" value="F:monooxygenase activity"/>
    <property type="evidence" value="ECO:0007669"/>
    <property type="project" value="UniProtKB-KW"/>
</dbReference>
<reference evidence="1 2" key="1">
    <citation type="journal article" date="2015" name="Int. J. Syst. Evol. Microbiol.">
        <title>Youhaiella tibetensis gen. nov., sp. nov., isolated from subsurface sediment.</title>
        <authorList>
            <person name="Wang Y.X."/>
            <person name="Huang F.Q."/>
            <person name="Nogi Y."/>
            <person name="Pang S.J."/>
            <person name="Wang P.K."/>
            <person name="Lv J."/>
        </authorList>
    </citation>
    <scope>NUCLEOTIDE SEQUENCE [LARGE SCALE GENOMIC DNA]</scope>
    <source>
        <strain evidence="2">fig4</strain>
    </source>
</reference>
<proteinExistence type="predicted"/>
<organism evidence="1 2">
    <name type="scientific">Paradevosia tibetensis</name>
    <dbReference type="NCBI Taxonomy" id="1447062"/>
    <lineage>
        <taxon>Bacteria</taxon>
        <taxon>Pseudomonadati</taxon>
        <taxon>Pseudomonadota</taxon>
        <taxon>Alphaproteobacteria</taxon>
        <taxon>Hyphomicrobiales</taxon>
        <taxon>Devosiaceae</taxon>
        <taxon>Paradevosia</taxon>
    </lineage>
</organism>
<accession>A0A5B9DQT9</accession>
<dbReference type="InterPro" id="IPR002938">
    <property type="entry name" value="FAD-bd"/>
</dbReference>
<dbReference type="Gene3D" id="3.30.9.10">
    <property type="entry name" value="D-Amino Acid Oxidase, subunit A, domain 2"/>
    <property type="match status" value="1"/>
</dbReference>
<dbReference type="Proteomes" id="UP000321062">
    <property type="component" value="Chromosome"/>
</dbReference>
<keyword evidence="1" id="KW-0560">Oxidoreductase</keyword>
<sequence>MSCIKTVLISGAGVAGPTLAWYLSRAGVACTLVERAGSLRSSGSPVDVRGPAVSVAEEMGIMPALRAAASAVEEIGFFDDRAHEKGRVNLGALQHASGSREVEVPRGDLARCLAGAVKADAEFVFGDSIAALAQDGDGADVRFERGGERRFDLVIGADGLHSRVRRLAFGPETEFVKPLGLFIATLPLPDWPAIARRVEMYNAPGRSAAIHPSTGRALGAFIFRAQPGPEFDLRNEADQRRLIEETYAGSGWHVPAMLRALAQTDEMYFDAVCRVDLPKWSSGRVALLGDAASCVSLFGEGSSLAMAGARTLGEALSGHDDLGAGLQAYEARHRRLVAPRQKGIGANAAVLVPRTAWGIALRNTATRLWPLAAGAMWMGRAFGSRGSGRAMPAAVA</sequence>
<dbReference type="PRINTS" id="PR00420">
    <property type="entry name" value="RNGMNOXGNASE"/>
</dbReference>
<keyword evidence="2" id="KW-1185">Reference proteome</keyword>
<gene>
    <name evidence="1" type="ORF">FNA67_11370</name>
</gene>
<dbReference type="InterPro" id="IPR051704">
    <property type="entry name" value="FAD_aromatic-hydroxylase"/>
</dbReference>
<dbReference type="EMBL" id="CP041690">
    <property type="protein sequence ID" value="QEE20734.1"/>
    <property type="molecule type" value="Genomic_DNA"/>
</dbReference>
<dbReference type="KEGG" id="yti:FNA67_11370"/>
<dbReference type="PANTHER" id="PTHR46865">
    <property type="entry name" value="OXIDOREDUCTASE-RELATED"/>
    <property type="match status" value="1"/>
</dbReference>
<protein>
    <submittedName>
        <fullName evidence="1">Monooxygenase</fullName>
    </submittedName>
</protein>